<organism evidence="3 4">
    <name type="scientific">Gordoniibacillus kamchatkensis</name>
    <dbReference type="NCBI Taxonomy" id="1590651"/>
    <lineage>
        <taxon>Bacteria</taxon>
        <taxon>Bacillati</taxon>
        <taxon>Bacillota</taxon>
        <taxon>Bacilli</taxon>
        <taxon>Bacillales</taxon>
        <taxon>Paenibacillaceae</taxon>
        <taxon>Gordoniibacillus</taxon>
    </lineage>
</organism>
<reference evidence="3 4" key="1">
    <citation type="submission" date="2014-12" db="EMBL/GenBank/DDBJ databases">
        <title>Draft genome sequence of Paenibacillus kamchatkensis strain B-2647.</title>
        <authorList>
            <person name="Karlyshev A.V."/>
            <person name="Kudryashova E.B."/>
        </authorList>
    </citation>
    <scope>NUCLEOTIDE SEQUENCE [LARGE SCALE GENOMIC DNA]</scope>
    <source>
        <strain evidence="3 4">VKM B-2647</strain>
    </source>
</reference>
<accession>A0ABR5AI08</accession>
<evidence type="ECO:0000259" key="2">
    <source>
        <dbReference type="Pfam" id="PF00535"/>
    </source>
</evidence>
<keyword evidence="4" id="KW-1185">Reference proteome</keyword>
<dbReference type="SUPFAM" id="SSF53448">
    <property type="entry name" value="Nucleotide-diphospho-sugar transferases"/>
    <property type="match status" value="1"/>
</dbReference>
<evidence type="ECO:0000313" key="3">
    <source>
        <dbReference type="EMBL" id="KIL40659.1"/>
    </source>
</evidence>
<dbReference type="RefSeq" id="WP_041047826.1">
    <property type="nucleotide sequence ID" value="NZ_JXAK01000018.1"/>
</dbReference>
<dbReference type="InterPro" id="IPR011990">
    <property type="entry name" value="TPR-like_helical_dom_sf"/>
</dbReference>
<dbReference type="InterPro" id="IPR029044">
    <property type="entry name" value="Nucleotide-diphossugar_trans"/>
</dbReference>
<gene>
    <name evidence="3" type="ORF">SD70_12150</name>
</gene>
<proteinExistence type="inferred from homology"/>
<comment type="caution">
    <text evidence="3">The sequence shown here is derived from an EMBL/GenBank/DDBJ whole genome shotgun (WGS) entry which is preliminary data.</text>
</comment>
<dbReference type="EMBL" id="JXAK01000018">
    <property type="protein sequence ID" value="KIL40659.1"/>
    <property type="molecule type" value="Genomic_DNA"/>
</dbReference>
<comment type="similarity">
    <text evidence="1">Belongs to the glycosyltransferase 2 family.</text>
</comment>
<evidence type="ECO:0000313" key="4">
    <source>
        <dbReference type="Proteomes" id="UP000031967"/>
    </source>
</evidence>
<dbReference type="Pfam" id="PF00535">
    <property type="entry name" value="Glycos_transf_2"/>
    <property type="match status" value="1"/>
</dbReference>
<dbReference type="PANTHER" id="PTHR22916">
    <property type="entry name" value="GLYCOSYLTRANSFERASE"/>
    <property type="match status" value="1"/>
</dbReference>
<dbReference type="Gene3D" id="3.90.550.10">
    <property type="entry name" value="Spore Coat Polysaccharide Biosynthesis Protein SpsA, Chain A"/>
    <property type="match status" value="1"/>
</dbReference>
<feature type="domain" description="Glycosyltransferase 2-like" evidence="2">
    <location>
        <begin position="38"/>
        <end position="197"/>
    </location>
</feature>
<sequence length="538" mass="63103">MAVSSLLENSGEPGFQELSFENELINTFSKHDNLPLVSIIIRTCNRLELLRRCLHSINMQIYPNIEVVVVNDGGDDVNALLKDTLRHPYIYISHSKNFGRGAALNSGLRVCRGEYVNFLDDDDMFMRVHIAVLMKTIMDKNVDVVYGDAIQRIEKEVNGKWQIISQELLYSQKHNFQLLLRTNYLPIQTVMFKRDLLFDIGLVREDLSALEDWEFWIRLAAKTDFHHVKLITSEFSQRIYGDNITQNNSADFATNRILVQNIHQNEVDLTWIGQEWKPLVFPQNEILRIGLFTDSLQEAEYYLSKLEPLYQISSRVGFYIFYTEEYADSFIILEKQTSQNSKIHFKKIAQLDVNSSLLYQFHFILKSRFINVFEIILRDLDIKALPWEEFKLRLMADPIYFVFASMLPTPSLSMSFLDDTKSEEKITLFLEYVNRFFSLGNYEECERLLKECLEVSPRDHRLWHNCLILYVHTGKVELAGDCFKYLNESDKDIQYLKALWLMQKNDLNQAIHILENLHIMFPEDEAVLQSINYMKALT</sequence>
<dbReference type="PANTHER" id="PTHR22916:SF3">
    <property type="entry name" value="UDP-GLCNAC:BETAGAL BETA-1,3-N-ACETYLGLUCOSAMINYLTRANSFERASE-LIKE PROTEIN 1"/>
    <property type="match status" value="1"/>
</dbReference>
<name>A0ABR5AI08_9BACL</name>
<dbReference type="InterPro" id="IPR001173">
    <property type="entry name" value="Glyco_trans_2-like"/>
</dbReference>
<evidence type="ECO:0000256" key="1">
    <source>
        <dbReference type="ARBA" id="ARBA00006739"/>
    </source>
</evidence>
<dbReference type="Gene3D" id="1.25.40.10">
    <property type="entry name" value="Tetratricopeptide repeat domain"/>
    <property type="match status" value="1"/>
</dbReference>
<protein>
    <recommendedName>
        <fullName evidence="2">Glycosyltransferase 2-like domain-containing protein</fullName>
    </recommendedName>
</protein>
<dbReference type="SUPFAM" id="SSF48452">
    <property type="entry name" value="TPR-like"/>
    <property type="match status" value="1"/>
</dbReference>
<dbReference type="Proteomes" id="UP000031967">
    <property type="component" value="Unassembled WGS sequence"/>
</dbReference>